<keyword evidence="5" id="KW-0735">Signal-anchor</keyword>
<organism evidence="10 11">
    <name type="scientific">Lingula anatina</name>
    <name type="common">Brachiopod</name>
    <name type="synonym">Lingula unguis</name>
    <dbReference type="NCBI Taxonomy" id="7574"/>
    <lineage>
        <taxon>Eukaryota</taxon>
        <taxon>Metazoa</taxon>
        <taxon>Spiralia</taxon>
        <taxon>Lophotrochozoa</taxon>
        <taxon>Brachiopoda</taxon>
        <taxon>Linguliformea</taxon>
        <taxon>Lingulata</taxon>
        <taxon>Lingulida</taxon>
        <taxon>Linguloidea</taxon>
        <taxon>Lingulidae</taxon>
        <taxon>Lingula</taxon>
    </lineage>
</organism>
<evidence type="ECO:0000313" key="10">
    <source>
        <dbReference type="Proteomes" id="UP000085678"/>
    </source>
</evidence>
<evidence type="ECO:0000256" key="7">
    <source>
        <dbReference type="ARBA" id="ARBA00023034"/>
    </source>
</evidence>
<dbReference type="GO" id="GO:0001733">
    <property type="term" value="F:galactosylceramide sulfotransferase activity"/>
    <property type="evidence" value="ECO:0007669"/>
    <property type="project" value="InterPro"/>
</dbReference>
<dbReference type="OrthoDB" id="514299at2759"/>
<dbReference type="Proteomes" id="UP000085678">
    <property type="component" value="Unplaced"/>
</dbReference>
<sequence length="370" mass="43525">MQFGYLPDDNNTQSGPATNVQARTTVLRSIYNLTKAVMSRSRVPVMDKPKPNCTVYKHVVYVKISETGSTMFFDVMRRFALKYSLARALPRFRMHFYGDENVALIPRPAKIKQRFVRIDRPQQRFDVMYHHMVFDGDIVSRVMPRDTFYVTMLRYPWAQFKSVLNKYNLLQKYAPGNDTAIELEQFLENPYKYWRNGSVRTSAFSRNGMMMELGFPDETEDVRNDDLVIQAYIKYLEQRFGLVMLVEFLDQSLILLRRMLCWEMEDILYTPMEGNNYPFKGNKDQKLISAHQKWSKADYAVYRHFKEKLLGLINKQPAEFHDEVLLFKRALEYVKICGSPSNVRILRRKGKPYASDDVINCSSQPVRKIT</sequence>
<keyword evidence="4" id="KW-0812">Transmembrane</keyword>
<keyword evidence="6" id="KW-1133">Transmembrane helix</keyword>
<dbReference type="AlphaFoldDB" id="A0A1S3JKD7"/>
<dbReference type="Gene3D" id="3.40.50.300">
    <property type="entry name" value="P-loop containing nucleotide triphosphate hydrolases"/>
    <property type="match status" value="1"/>
</dbReference>
<reference evidence="11" key="1">
    <citation type="journal article" date="2015" name="Nat. Commun.">
        <title>The Lingula genome provides insights into brachiopod evolution and the origin of phosphate biomineralization.</title>
        <authorList>
            <person name="Luo Y.J."/>
            <person name="Takeuchi T."/>
            <person name="Koyanagi R."/>
            <person name="Yamada L."/>
            <person name="Kanda M."/>
            <person name="Khalturina M."/>
            <person name="Fujie M."/>
            <person name="Yamasaki S.I."/>
            <person name="Endo K."/>
            <person name="Satoh N."/>
        </authorList>
    </citation>
    <scope>NUCLEOTIDE SEQUENCE</scope>
</reference>
<dbReference type="RefSeq" id="XP_013410885.1">
    <property type="nucleotide sequence ID" value="XM_013555431.1"/>
</dbReference>
<gene>
    <name evidence="11" type="primary">LOC106174054</name>
</gene>
<dbReference type="InParanoid" id="A0A1S3JKD7"/>
<comment type="subcellular location">
    <subcellularLocation>
        <location evidence="1">Golgi apparatus membrane</location>
        <topology evidence="1">Single-pass type II membrane protein</topology>
    </subcellularLocation>
</comment>
<dbReference type="GeneID" id="106174054"/>
<keyword evidence="7" id="KW-0333">Golgi apparatus</keyword>
<evidence type="ECO:0000256" key="4">
    <source>
        <dbReference type="ARBA" id="ARBA00022692"/>
    </source>
</evidence>
<evidence type="ECO:0000256" key="3">
    <source>
        <dbReference type="ARBA" id="ARBA00022679"/>
    </source>
</evidence>
<keyword evidence="10" id="KW-1185">Reference proteome</keyword>
<keyword evidence="9" id="KW-0325">Glycoprotein</keyword>
<dbReference type="GO" id="GO:0009247">
    <property type="term" value="P:glycolipid biosynthetic process"/>
    <property type="evidence" value="ECO:0007669"/>
    <property type="project" value="InterPro"/>
</dbReference>
<evidence type="ECO:0000256" key="5">
    <source>
        <dbReference type="ARBA" id="ARBA00022968"/>
    </source>
</evidence>
<comment type="similarity">
    <text evidence="2">Belongs to the galactose-3-O-sulfotransferase family.</text>
</comment>
<evidence type="ECO:0000256" key="2">
    <source>
        <dbReference type="ARBA" id="ARBA00008124"/>
    </source>
</evidence>
<keyword evidence="3" id="KW-0808">Transferase</keyword>
<evidence type="ECO:0000256" key="8">
    <source>
        <dbReference type="ARBA" id="ARBA00023136"/>
    </source>
</evidence>
<keyword evidence="8" id="KW-0472">Membrane</keyword>
<protein>
    <submittedName>
        <fullName evidence="11">Galactose-3-O-sulfotransferase 2</fullName>
    </submittedName>
</protein>
<dbReference type="Pfam" id="PF06990">
    <property type="entry name" value="Gal-3-0_sulfotr"/>
    <property type="match status" value="1"/>
</dbReference>
<evidence type="ECO:0000256" key="1">
    <source>
        <dbReference type="ARBA" id="ARBA00004323"/>
    </source>
</evidence>
<dbReference type="PANTHER" id="PTHR14647:SF87">
    <property type="entry name" value="PUTATIVE-RELATED"/>
    <property type="match status" value="1"/>
</dbReference>
<evidence type="ECO:0000256" key="9">
    <source>
        <dbReference type="ARBA" id="ARBA00023180"/>
    </source>
</evidence>
<dbReference type="PANTHER" id="PTHR14647">
    <property type="entry name" value="GALACTOSE-3-O-SULFOTRANSFERASE"/>
    <property type="match status" value="1"/>
</dbReference>
<dbReference type="KEGG" id="lak:106174054"/>
<accession>A0A1S3JKD7</accession>
<evidence type="ECO:0000313" key="11">
    <source>
        <dbReference type="RefSeq" id="XP_013410885.1"/>
    </source>
</evidence>
<dbReference type="InterPro" id="IPR027417">
    <property type="entry name" value="P-loop_NTPase"/>
</dbReference>
<dbReference type="InterPro" id="IPR009729">
    <property type="entry name" value="Gal-3-0_sulfotransfrase"/>
</dbReference>
<reference evidence="11" key="2">
    <citation type="submission" date="2025-08" db="UniProtKB">
        <authorList>
            <consortium name="RefSeq"/>
        </authorList>
    </citation>
    <scope>IDENTIFICATION</scope>
</reference>
<proteinExistence type="inferred from homology"/>
<name>A0A1S3JKD7_LINAN</name>
<evidence type="ECO:0000256" key="6">
    <source>
        <dbReference type="ARBA" id="ARBA00022989"/>
    </source>
</evidence>
<dbReference type="GO" id="GO:0000139">
    <property type="term" value="C:Golgi membrane"/>
    <property type="evidence" value="ECO:0007669"/>
    <property type="project" value="UniProtKB-SubCell"/>
</dbReference>